<dbReference type="AlphaFoldDB" id="A0A915YGI1"/>
<evidence type="ECO:0000256" key="2">
    <source>
        <dbReference type="SAM" id="Phobius"/>
    </source>
</evidence>
<organism evidence="3 4">
    <name type="scientific">Aureispira anguillae</name>
    <dbReference type="NCBI Taxonomy" id="2864201"/>
    <lineage>
        <taxon>Bacteria</taxon>
        <taxon>Pseudomonadati</taxon>
        <taxon>Bacteroidota</taxon>
        <taxon>Saprospiria</taxon>
        <taxon>Saprospirales</taxon>
        <taxon>Saprospiraceae</taxon>
        <taxon>Aureispira</taxon>
    </lineage>
</organism>
<dbReference type="Proteomes" id="UP001060919">
    <property type="component" value="Chromosome"/>
</dbReference>
<evidence type="ECO:0000313" key="4">
    <source>
        <dbReference type="Proteomes" id="UP001060919"/>
    </source>
</evidence>
<feature type="compositionally biased region" description="Polar residues" evidence="1">
    <location>
        <begin position="48"/>
        <end position="59"/>
    </location>
</feature>
<sequence length="119" mass="12166">MDKSQFEIKLLPVAGSNLSTSGVASADSKENTATTTTATTSVPDPLPSGNNTPTNTSPDGTKPGATVAKPDSASTSTPAMDRCKICKFFDIALLSVYGASVLVLLALAYNLVKTAKPSD</sequence>
<reference evidence="3" key="1">
    <citation type="submission" date="2022-09" db="EMBL/GenBank/DDBJ databases">
        <title>Aureispira anguillicida sp. nov., isolated from Leptocephalus of Japanese eel Anguilla japonica.</title>
        <authorList>
            <person name="Yuasa K."/>
            <person name="Mekata T."/>
            <person name="Ikunari K."/>
        </authorList>
    </citation>
    <scope>NUCLEOTIDE SEQUENCE</scope>
    <source>
        <strain evidence="3">EL160426</strain>
    </source>
</reference>
<feature type="transmembrane region" description="Helical" evidence="2">
    <location>
        <begin position="88"/>
        <end position="109"/>
    </location>
</feature>
<keyword evidence="2" id="KW-1133">Transmembrane helix</keyword>
<evidence type="ECO:0000256" key="1">
    <source>
        <dbReference type="SAM" id="MobiDB-lite"/>
    </source>
</evidence>
<dbReference type="KEGG" id="aup:AsAng_0034650"/>
<accession>A0A915YGI1</accession>
<dbReference type="RefSeq" id="WP_264788098.1">
    <property type="nucleotide sequence ID" value="NZ_AP026867.1"/>
</dbReference>
<feature type="region of interest" description="Disordered" evidence="1">
    <location>
        <begin position="17"/>
        <end position="78"/>
    </location>
</feature>
<gene>
    <name evidence="3" type="ORF">AsAng_0034650</name>
</gene>
<dbReference type="EMBL" id="AP026867">
    <property type="protein sequence ID" value="BDS12740.1"/>
    <property type="molecule type" value="Genomic_DNA"/>
</dbReference>
<protein>
    <submittedName>
        <fullName evidence="3">Uncharacterized protein</fullName>
    </submittedName>
</protein>
<keyword evidence="2" id="KW-0472">Membrane</keyword>
<keyword evidence="2" id="KW-0812">Transmembrane</keyword>
<proteinExistence type="predicted"/>
<keyword evidence="4" id="KW-1185">Reference proteome</keyword>
<name>A0A915YGI1_9BACT</name>
<evidence type="ECO:0000313" key="3">
    <source>
        <dbReference type="EMBL" id="BDS12740.1"/>
    </source>
</evidence>